<dbReference type="eggNOG" id="ENOG502S69W">
    <property type="taxonomic scope" value="Eukaryota"/>
</dbReference>
<dbReference type="PANTHER" id="PTHR35870">
    <property type="entry name" value="PROTEIN, PUTATIVE (AFU_ORTHOLOGUE AFUA_5G03330)-RELATED"/>
    <property type="match status" value="1"/>
</dbReference>
<dbReference type="Pfam" id="PF14027">
    <property type="entry name" value="Questin_oxidase"/>
    <property type="match status" value="1"/>
</dbReference>
<accession>R9NW91</accession>
<keyword evidence="1" id="KW-0560">Oxidoreductase</keyword>
<dbReference type="OrthoDB" id="10004862at2759"/>
<protein>
    <submittedName>
        <fullName evidence="2">Uncharacterized protein</fullName>
    </submittedName>
</protein>
<dbReference type="AlphaFoldDB" id="R9NW91"/>
<proteinExistence type="predicted"/>
<dbReference type="RefSeq" id="XP_012186405.1">
    <property type="nucleotide sequence ID" value="XM_012331015.1"/>
</dbReference>
<dbReference type="HOGENOM" id="CLU_019145_1_0_1"/>
<dbReference type="GO" id="GO:0016491">
    <property type="term" value="F:oxidoreductase activity"/>
    <property type="evidence" value="ECO:0007669"/>
    <property type="project" value="UniProtKB-KW"/>
</dbReference>
<organism evidence="2 3">
    <name type="scientific">Pseudozyma hubeiensis (strain SY62)</name>
    <name type="common">Yeast</name>
    <dbReference type="NCBI Taxonomy" id="1305764"/>
    <lineage>
        <taxon>Eukaryota</taxon>
        <taxon>Fungi</taxon>
        <taxon>Dikarya</taxon>
        <taxon>Basidiomycota</taxon>
        <taxon>Ustilaginomycotina</taxon>
        <taxon>Ustilaginomycetes</taxon>
        <taxon>Ustilaginales</taxon>
        <taxon>Ustilaginaceae</taxon>
        <taxon>Pseudozyma</taxon>
    </lineage>
</organism>
<reference evidence="3" key="1">
    <citation type="journal article" date="2013" name="Genome Announc.">
        <title>Draft genome sequence of the basidiomycetous yeast-like fungus Pseudozyma hubeiensis SY62, which produces an abundant amount of the biosurfactant mannosylerythritol lipids.</title>
        <authorList>
            <person name="Konishi M."/>
            <person name="Hatada Y."/>
            <person name="Horiuchi J."/>
        </authorList>
    </citation>
    <scope>NUCLEOTIDE SEQUENCE [LARGE SCALE GENOMIC DNA]</scope>
    <source>
        <strain evidence="3">SY62</strain>
    </source>
</reference>
<sequence>MTTPTSITSSFAELSPHVQPSSASALSALLEANHASHHCFFNTRGMHNHSAHQLIADLTISATPAQLQQHYDYQIAHYLSGFSYNDRSQYDPYHPSFHGKGANCKVAKIDETNWRDHLGNARFYWSYLHFFDDQVNKIGFRGVLDKYVLSEDANEGKAQMLVRFYGGVLHAWIHFGYGIELGMGGLAGEGLAMASATAAGHAWLFDHGWLFSPAGFEGEKTGLMDLIKEVQDDERLSVDALGLKNEEASLPDAPFEKGPAKGVIQSYVDRWSSLTNPEQAMGELSLLSALLLGAVPKQSDSQAYKHDFFLMHLNNAHLFTPLYLDLLSSTNDAAKSALLKGLLAQFLYYYVCRGRPAFSKANWQEQFAEKTVLDWQTMFREARENVDEHLPKAIRSLYVFERRYSGFQKQLLDSHLLDKGTQEGNEEWMQSASVWRYTANQLVRMHRGELQKSKYDDAKKRKEGESIGAHQEFWSFDPFF</sequence>
<evidence type="ECO:0000313" key="2">
    <source>
        <dbReference type="EMBL" id="GAC92818.1"/>
    </source>
</evidence>
<dbReference type="PANTHER" id="PTHR35870:SF1">
    <property type="entry name" value="PROTEIN, PUTATIVE (AFU_ORTHOLOGUE AFUA_5G03330)-RELATED"/>
    <property type="match status" value="1"/>
</dbReference>
<dbReference type="Proteomes" id="UP000014071">
    <property type="component" value="Unassembled WGS sequence"/>
</dbReference>
<dbReference type="STRING" id="1305764.R9NW91"/>
<dbReference type="EMBL" id="DF238769">
    <property type="protein sequence ID" value="GAC92818.1"/>
    <property type="molecule type" value="Genomic_DNA"/>
</dbReference>
<name>R9NW91_PSEHS</name>
<evidence type="ECO:0000313" key="3">
    <source>
        <dbReference type="Proteomes" id="UP000014071"/>
    </source>
</evidence>
<dbReference type="GeneID" id="24105684"/>
<keyword evidence="3" id="KW-1185">Reference proteome</keyword>
<dbReference type="InterPro" id="IPR025337">
    <property type="entry name" value="Questin_oxidase-like"/>
</dbReference>
<evidence type="ECO:0000256" key="1">
    <source>
        <dbReference type="ARBA" id="ARBA00023002"/>
    </source>
</evidence>
<gene>
    <name evidence="2" type="ORF">PHSY_000374</name>
</gene>